<dbReference type="SUPFAM" id="SSF48452">
    <property type="entry name" value="TPR-like"/>
    <property type="match status" value="1"/>
</dbReference>
<accession>A0ABN1ZHV9</accession>
<dbReference type="Pfam" id="PF13424">
    <property type="entry name" value="TPR_12"/>
    <property type="match status" value="1"/>
</dbReference>
<organism evidence="2 3">
    <name type="scientific">Dactylosporangium maewongense</name>
    <dbReference type="NCBI Taxonomy" id="634393"/>
    <lineage>
        <taxon>Bacteria</taxon>
        <taxon>Bacillati</taxon>
        <taxon>Actinomycetota</taxon>
        <taxon>Actinomycetes</taxon>
        <taxon>Micromonosporales</taxon>
        <taxon>Micromonosporaceae</taxon>
        <taxon>Dactylosporangium</taxon>
    </lineage>
</organism>
<dbReference type="Pfam" id="PF00931">
    <property type="entry name" value="NB-ARC"/>
    <property type="match status" value="1"/>
</dbReference>
<comment type="caution">
    <text evidence="2">The sequence shown here is derived from an EMBL/GenBank/DDBJ whole genome shotgun (WGS) entry which is preliminary data.</text>
</comment>
<evidence type="ECO:0000313" key="2">
    <source>
        <dbReference type="EMBL" id="GAA1499481.1"/>
    </source>
</evidence>
<evidence type="ECO:0000259" key="1">
    <source>
        <dbReference type="Pfam" id="PF00931"/>
    </source>
</evidence>
<evidence type="ECO:0000313" key="3">
    <source>
        <dbReference type="Proteomes" id="UP001501470"/>
    </source>
</evidence>
<keyword evidence="3" id="KW-1185">Reference proteome</keyword>
<reference evidence="3" key="1">
    <citation type="journal article" date="2019" name="Int. J. Syst. Evol. Microbiol.">
        <title>The Global Catalogue of Microorganisms (GCM) 10K type strain sequencing project: providing services to taxonomists for standard genome sequencing and annotation.</title>
        <authorList>
            <consortium name="The Broad Institute Genomics Platform"/>
            <consortium name="The Broad Institute Genome Sequencing Center for Infectious Disease"/>
            <person name="Wu L."/>
            <person name="Ma J."/>
        </authorList>
    </citation>
    <scope>NUCLEOTIDE SEQUENCE [LARGE SCALE GENOMIC DNA]</scope>
    <source>
        <strain evidence="3">JCM 15933</strain>
    </source>
</reference>
<dbReference type="Gene3D" id="1.25.40.10">
    <property type="entry name" value="Tetratricopeptide repeat domain"/>
    <property type="match status" value="1"/>
</dbReference>
<dbReference type="Proteomes" id="UP001501470">
    <property type="component" value="Unassembled WGS sequence"/>
</dbReference>
<feature type="domain" description="NB-ARC" evidence="1">
    <location>
        <begin position="55"/>
        <end position="184"/>
    </location>
</feature>
<dbReference type="RefSeq" id="WP_344498359.1">
    <property type="nucleotide sequence ID" value="NZ_BAAAQD010000001.1"/>
</dbReference>
<name>A0ABN1ZHV9_9ACTN</name>
<dbReference type="PANTHER" id="PTHR46082:SF6">
    <property type="entry name" value="AAA+ ATPASE DOMAIN-CONTAINING PROTEIN-RELATED"/>
    <property type="match status" value="1"/>
</dbReference>
<dbReference type="InterPro" id="IPR053137">
    <property type="entry name" value="NLR-like"/>
</dbReference>
<dbReference type="SUPFAM" id="SSF52540">
    <property type="entry name" value="P-loop containing nucleoside triphosphate hydrolases"/>
    <property type="match status" value="1"/>
</dbReference>
<dbReference type="EMBL" id="BAAAQD010000001">
    <property type="protein sequence ID" value="GAA1499481.1"/>
    <property type="molecule type" value="Genomic_DNA"/>
</dbReference>
<sequence>MDVKGLQAGSHNTQINHYAAAPPPLAWPLLVGRAPLRADAFQSRGSLVAVASPVLVGDGGTGKTQLAAALFEQARADGTDLAVWVTASSRTATLTGYADAAGALRLATGDVERAAAAFLTWLANTDRTWIVVLDDVADPADLRGLWPSGPTGRLVLTTRRRDAALRSRGTVIDVDVFTPAESAAYLTAKLDRDDPDAAALAADLGHLPLALAQAAALIVDDALTCAEYRSLFADRTSRLTDLFPNATGDDHDHELAATWSLAADRADALAPVGLARPMLLLAATLDPNGIPESVLTSTAACTYLGGTAQDARKTLRNLHRLSLISHNATDPLRSVRMHALAQRSAIESAPGEDLRGVQRVGADALLEAWEAAGQSTSITARFVANGRVWADRLDSPDAAMFLHPFVTRVGESAGEIGLPEIAQAYFSEIAGIVGQLWGDSHRGTLALRYRIGYWQGERGDFPGAVSLLEQVLADQTRILGTAHPDTLRTRGNLAYWRGHAGDPARAARETSEVLSILVRTPDIEASTVLSTRHNLAHWRGLAGDPQAAAEESARLLVDAERVLGPDHPDTLDTRRNLAHWRGLAGDPGAAVEGLDAVLADYVRVLGADHPDTMQVRENLVHWRPQDLDALLADRTRVLGADHPHTVRTRRIRQ</sequence>
<dbReference type="InterPro" id="IPR011990">
    <property type="entry name" value="TPR-like_helical_dom_sf"/>
</dbReference>
<dbReference type="PANTHER" id="PTHR46082">
    <property type="entry name" value="ATP/GTP-BINDING PROTEIN-RELATED"/>
    <property type="match status" value="1"/>
</dbReference>
<gene>
    <name evidence="2" type="ORF">GCM10009827_001460</name>
</gene>
<dbReference type="Pfam" id="PF13374">
    <property type="entry name" value="TPR_10"/>
    <property type="match status" value="1"/>
</dbReference>
<protein>
    <recommendedName>
        <fullName evidence="1">NB-ARC domain-containing protein</fullName>
    </recommendedName>
</protein>
<dbReference type="InterPro" id="IPR027417">
    <property type="entry name" value="P-loop_NTPase"/>
</dbReference>
<proteinExistence type="predicted"/>
<dbReference type="InterPro" id="IPR002182">
    <property type="entry name" value="NB-ARC"/>
</dbReference>
<dbReference type="Gene3D" id="3.40.50.300">
    <property type="entry name" value="P-loop containing nucleotide triphosphate hydrolases"/>
    <property type="match status" value="1"/>
</dbReference>